<dbReference type="CDD" id="cd06225">
    <property type="entry name" value="HAMP"/>
    <property type="match status" value="1"/>
</dbReference>
<evidence type="ECO:0000256" key="10">
    <source>
        <dbReference type="ARBA" id="ARBA00022777"/>
    </source>
</evidence>
<evidence type="ECO:0000256" key="15">
    <source>
        <dbReference type="SAM" id="Phobius"/>
    </source>
</evidence>
<keyword evidence="12 15" id="KW-1133">Transmembrane helix</keyword>
<dbReference type="GO" id="GO:0000155">
    <property type="term" value="F:phosphorelay sensor kinase activity"/>
    <property type="evidence" value="ECO:0007669"/>
    <property type="project" value="InterPro"/>
</dbReference>
<protein>
    <recommendedName>
        <fullName evidence="3">histidine kinase</fullName>
        <ecNumber evidence="3">2.7.13.3</ecNumber>
    </recommendedName>
</protein>
<dbReference type="Proteomes" id="UP000467214">
    <property type="component" value="Unassembled WGS sequence"/>
</dbReference>
<comment type="catalytic activity">
    <reaction evidence="1">
        <text>ATP + protein L-histidine = ADP + protein N-phospho-L-histidine.</text>
        <dbReference type="EC" id="2.7.13.3"/>
    </reaction>
</comment>
<dbReference type="SUPFAM" id="SSF158472">
    <property type="entry name" value="HAMP domain-like"/>
    <property type="match status" value="1"/>
</dbReference>
<dbReference type="InterPro" id="IPR003661">
    <property type="entry name" value="HisK_dim/P_dom"/>
</dbReference>
<feature type="domain" description="Histidine kinase" evidence="16">
    <location>
        <begin position="237"/>
        <end position="435"/>
    </location>
</feature>
<dbReference type="Gene3D" id="1.10.8.500">
    <property type="entry name" value="HAMP domain in histidine kinase"/>
    <property type="match status" value="1"/>
</dbReference>
<dbReference type="Gene3D" id="1.10.287.130">
    <property type="match status" value="1"/>
</dbReference>
<dbReference type="InterPro" id="IPR036890">
    <property type="entry name" value="HATPase_C_sf"/>
</dbReference>
<dbReference type="SMART" id="SM00388">
    <property type="entry name" value="HisKA"/>
    <property type="match status" value="1"/>
</dbReference>
<proteinExistence type="predicted"/>
<evidence type="ECO:0000256" key="12">
    <source>
        <dbReference type="ARBA" id="ARBA00022989"/>
    </source>
</evidence>
<reference evidence="18 19" key="1">
    <citation type="submission" date="2019-12" db="EMBL/GenBank/DDBJ databases">
        <title>Neisseriaceae gen. nov. sp. Genome sequencing and assembly.</title>
        <authorList>
            <person name="Liu Z."/>
            <person name="Li A."/>
        </authorList>
    </citation>
    <scope>NUCLEOTIDE SEQUENCE [LARGE SCALE GENOMIC DNA]</scope>
    <source>
        <strain evidence="18 19">B2N2-7</strain>
    </source>
</reference>
<gene>
    <name evidence="18" type="ORF">GQF02_03160</name>
</gene>
<dbReference type="SUPFAM" id="SSF47384">
    <property type="entry name" value="Homodimeric domain of signal transducing histidine kinase"/>
    <property type="match status" value="1"/>
</dbReference>
<keyword evidence="14 15" id="KW-0472">Membrane</keyword>
<dbReference type="AlphaFoldDB" id="A0A845BTV3"/>
<evidence type="ECO:0000256" key="4">
    <source>
        <dbReference type="ARBA" id="ARBA00022475"/>
    </source>
</evidence>
<dbReference type="RefSeq" id="WP_160794783.1">
    <property type="nucleotide sequence ID" value="NZ_WSSB01000002.1"/>
</dbReference>
<keyword evidence="9" id="KW-0547">Nucleotide-binding</keyword>
<keyword evidence="4" id="KW-1003">Cell membrane</keyword>
<evidence type="ECO:0000256" key="8">
    <source>
        <dbReference type="ARBA" id="ARBA00022692"/>
    </source>
</evidence>
<evidence type="ECO:0000256" key="1">
    <source>
        <dbReference type="ARBA" id="ARBA00000085"/>
    </source>
</evidence>
<evidence type="ECO:0000256" key="13">
    <source>
        <dbReference type="ARBA" id="ARBA00023012"/>
    </source>
</evidence>
<dbReference type="PANTHER" id="PTHR44936">
    <property type="entry name" value="SENSOR PROTEIN CREC"/>
    <property type="match status" value="1"/>
</dbReference>
<dbReference type="PRINTS" id="PR00344">
    <property type="entry name" value="BCTRLSENSOR"/>
</dbReference>
<dbReference type="PROSITE" id="PS50109">
    <property type="entry name" value="HIS_KIN"/>
    <property type="match status" value="1"/>
</dbReference>
<dbReference type="SMART" id="SM00387">
    <property type="entry name" value="HATPase_c"/>
    <property type="match status" value="1"/>
</dbReference>
<evidence type="ECO:0000259" key="16">
    <source>
        <dbReference type="PROSITE" id="PS50109"/>
    </source>
</evidence>
<comment type="subcellular location">
    <subcellularLocation>
        <location evidence="2">Cell inner membrane</location>
        <topology evidence="2">Multi-pass membrane protein</topology>
    </subcellularLocation>
</comment>
<dbReference type="GO" id="GO:0005524">
    <property type="term" value="F:ATP binding"/>
    <property type="evidence" value="ECO:0007669"/>
    <property type="project" value="UniProtKB-KW"/>
</dbReference>
<dbReference type="Pfam" id="PF00672">
    <property type="entry name" value="HAMP"/>
    <property type="match status" value="1"/>
</dbReference>
<dbReference type="EC" id="2.7.13.3" evidence="3"/>
<keyword evidence="7" id="KW-0808">Transferase</keyword>
<feature type="transmembrane region" description="Helical" evidence="15">
    <location>
        <begin position="12"/>
        <end position="32"/>
    </location>
</feature>
<comment type="caution">
    <text evidence="18">The sequence shown here is derived from an EMBL/GenBank/DDBJ whole genome shotgun (WGS) entry which is preliminary data.</text>
</comment>
<dbReference type="Pfam" id="PF00512">
    <property type="entry name" value="HisKA"/>
    <property type="match status" value="1"/>
</dbReference>
<dbReference type="InterPro" id="IPR038421">
    <property type="entry name" value="RisS_PPD_sf"/>
</dbReference>
<dbReference type="Gene3D" id="3.30.565.10">
    <property type="entry name" value="Histidine kinase-like ATPase, C-terminal domain"/>
    <property type="match status" value="1"/>
</dbReference>
<dbReference type="InterPro" id="IPR005467">
    <property type="entry name" value="His_kinase_dom"/>
</dbReference>
<evidence type="ECO:0000256" key="3">
    <source>
        <dbReference type="ARBA" id="ARBA00012438"/>
    </source>
</evidence>
<dbReference type="PANTHER" id="PTHR44936:SF5">
    <property type="entry name" value="SENSOR HISTIDINE KINASE ENVZ"/>
    <property type="match status" value="1"/>
</dbReference>
<dbReference type="InterPro" id="IPR003660">
    <property type="entry name" value="HAMP_dom"/>
</dbReference>
<evidence type="ECO:0000259" key="17">
    <source>
        <dbReference type="PROSITE" id="PS50885"/>
    </source>
</evidence>
<keyword evidence="5" id="KW-0997">Cell inner membrane</keyword>
<dbReference type="Pfam" id="PF02518">
    <property type="entry name" value="HATPase_c"/>
    <property type="match status" value="1"/>
</dbReference>
<keyword evidence="11" id="KW-0067">ATP-binding</keyword>
<dbReference type="InterPro" id="IPR050980">
    <property type="entry name" value="2C_sensor_his_kinase"/>
</dbReference>
<feature type="domain" description="HAMP" evidence="17">
    <location>
        <begin position="177"/>
        <end position="229"/>
    </location>
</feature>
<keyword evidence="6" id="KW-0597">Phosphoprotein</keyword>
<evidence type="ECO:0000256" key="11">
    <source>
        <dbReference type="ARBA" id="ARBA00022840"/>
    </source>
</evidence>
<keyword evidence="8 15" id="KW-0812">Transmembrane</keyword>
<evidence type="ECO:0000256" key="14">
    <source>
        <dbReference type="ARBA" id="ARBA00023136"/>
    </source>
</evidence>
<dbReference type="GO" id="GO:0005886">
    <property type="term" value="C:plasma membrane"/>
    <property type="evidence" value="ECO:0007669"/>
    <property type="project" value="UniProtKB-SubCell"/>
</dbReference>
<evidence type="ECO:0000256" key="2">
    <source>
        <dbReference type="ARBA" id="ARBA00004429"/>
    </source>
</evidence>
<accession>A0A845BTV3</accession>
<evidence type="ECO:0000313" key="18">
    <source>
        <dbReference type="EMBL" id="MXR35973.1"/>
    </source>
</evidence>
<dbReference type="EMBL" id="WSSB01000002">
    <property type="protein sequence ID" value="MXR35973.1"/>
    <property type="molecule type" value="Genomic_DNA"/>
</dbReference>
<dbReference type="SMART" id="SM00304">
    <property type="entry name" value="HAMP"/>
    <property type="match status" value="1"/>
</dbReference>
<evidence type="ECO:0000256" key="7">
    <source>
        <dbReference type="ARBA" id="ARBA00022679"/>
    </source>
</evidence>
<feature type="transmembrane region" description="Helical" evidence="15">
    <location>
        <begin position="155"/>
        <end position="177"/>
    </location>
</feature>
<dbReference type="InterPro" id="IPR004358">
    <property type="entry name" value="Sig_transdc_His_kin-like_C"/>
</dbReference>
<keyword evidence="13" id="KW-0902">Two-component regulatory system</keyword>
<sequence length="437" mass="48069">MKRLSSLSLRARLILLVVSAVLITQGITLWLASAERHRLISEQLYNEVLDTLASAEDALDGRTAAQRASYLQNTNRPGFPQLLPASADQGLDFRPQASAMTEALTQRLSATLGEKTSIRVRRHDGRREMWLAVHVLDQAYWLVMPLGRYSERPLGSLWLASLLASLLATLLAVGFAWQISRPLSRLSAAVRELGLGRTPLPLPESGAREIRALAEHFNQMSHSLDETARERRLMLAGLSHDLRTPLTRLKLMLEMQEAGADQRDMLDDIDELSRIISQFSDFARAGETRPLTPTALGELVDSVVARFGRNGMEIALEIEEGLEINGDALALERLLSNLLENARRYGLPPFAVRLARDHHTAQLTVTDHGAGIAPGLREAALAPFERLASHRGTDGGSGLGLAIVTRIVSQHHGRLDFIDEADGGFSIRIRLPIEAGK</sequence>
<dbReference type="SUPFAM" id="SSF55874">
    <property type="entry name" value="ATPase domain of HSP90 chaperone/DNA topoisomerase II/histidine kinase"/>
    <property type="match status" value="1"/>
</dbReference>
<dbReference type="InterPro" id="IPR036097">
    <property type="entry name" value="HisK_dim/P_sf"/>
</dbReference>
<evidence type="ECO:0000256" key="6">
    <source>
        <dbReference type="ARBA" id="ARBA00022553"/>
    </source>
</evidence>
<name>A0A845BTV3_9NEIS</name>
<dbReference type="CDD" id="cd00082">
    <property type="entry name" value="HisKA"/>
    <property type="match status" value="1"/>
</dbReference>
<dbReference type="Gene3D" id="3.30.450.300">
    <property type="entry name" value="Sensor histidine kinase RisS, periplasmic domain"/>
    <property type="match status" value="1"/>
</dbReference>
<evidence type="ECO:0000256" key="9">
    <source>
        <dbReference type="ARBA" id="ARBA00022741"/>
    </source>
</evidence>
<keyword evidence="10" id="KW-0418">Kinase</keyword>
<evidence type="ECO:0000256" key="5">
    <source>
        <dbReference type="ARBA" id="ARBA00022519"/>
    </source>
</evidence>
<keyword evidence="19" id="KW-1185">Reference proteome</keyword>
<organism evidence="18 19">
    <name type="scientific">Craterilacuibacter sinensis</name>
    <dbReference type="NCBI Taxonomy" id="2686017"/>
    <lineage>
        <taxon>Bacteria</taxon>
        <taxon>Pseudomonadati</taxon>
        <taxon>Pseudomonadota</taxon>
        <taxon>Betaproteobacteria</taxon>
        <taxon>Neisseriales</taxon>
        <taxon>Neisseriaceae</taxon>
        <taxon>Craterilacuibacter</taxon>
    </lineage>
</organism>
<evidence type="ECO:0000313" key="19">
    <source>
        <dbReference type="Proteomes" id="UP000467214"/>
    </source>
</evidence>
<dbReference type="PROSITE" id="PS50885">
    <property type="entry name" value="HAMP"/>
    <property type="match status" value="1"/>
</dbReference>
<dbReference type="InterPro" id="IPR003594">
    <property type="entry name" value="HATPase_dom"/>
</dbReference>